<dbReference type="EMBL" id="MU070310">
    <property type="protein sequence ID" value="KAF5828391.1"/>
    <property type="molecule type" value="Genomic_DNA"/>
</dbReference>
<evidence type="ECO:0008006" key="3">
    <source>
        <dbReference type="Google" id="ProtNLM"/>
    </source>
</evidence>
<evidence type="ECO:0000313" key="1">
    <source>
        <dbReference type="EMBL" id="KAF5828391.1"/>
    </source>
</evidence>
<protein>
    <recommendedName>
        <fullName evidence="3">Encoded protein</fullName>
    </recommendedName>
</protein>
<sequence>MDSKSLKPNHAFYVAHSHVCTVTAAPSPACIFTLTCLNLYSCPAEVEDDGTCGVGLMLARYSRRDDPLRSTVRCLNPPQYDIFRTPPRFVFSLCWLWECLGPDFTGPDSTRIKPYSIVLPNVTAFHNMERMLPGTATLELRKPREV</sequence>
<evidence type="ECO:0000313" key="2">
    <source>
        <dbReference type="Proteomes" id="UP000815325"/>
    </source>
</evidence>
<reference evidence="1" key="1">
    <citation type="submission" date="2017-08" db="EMBL/GenBank/DDBJ databases">
        <authorList>
            <person name="Polle J.E."/>
            <person name="Barry K."/>
            <person name="Cushman J."/>
            <person name="Schmutz J."/>
            <person name="Tran D."/>
            <person name="Hathwaick L.T."/>
            <person name="Yim W.C."/>
            <person name="Jenkins J."/>
            <person name="Mckie-Krisberg Z.M."/>
            <person name="Prochnik S."/>
            <person name="Lindquist E."/>
            <person name="Dockter R.B."/>
            <person name="Adam C."/>
            <person name="Molina H."/>
            <person name="Bunkerborg J."/>
            <person name="Jin E."/>
            <person name="Buchheim M."/>
            <person name="Magnuson J."/>
        </authorList>
    </citation>
    <scope>NUCLEOTIDE SEQUENCE</scope>
    <source>
        <strain evidence="1">CCAP 19/18</strain>
    </source>
</reference>
<keyword evidence="2" id="KW-1185">Reference proteome</keyword>
<dbReference type="Proteomes" id="UP000815325">
    <property type="component" value="Unassembled WGS sequence"/>
</dbReference>
<organism evidence="1 2">
    <name type="scientific">Dunaliella salina</name>
    <name type="common">Green alga</name>
    <name type="synonym">Protococcus salinus</name>
    <dbReference type="NCBI Taxonomy" id="3046"/>
    <lineage>
        <taxon>Eukaryota</taxon>
        <taxon>Viridiplantae</taxon>
        <taxon>Chlorophyta</taxon>
        <taxon>core chlorophytes</taxon>
        <taxon>Chlorophyceae</taxon>
        <taxon>CS clade</taxon>
        <taxon>Chlamydomonadales</taxon>
        <taxon>Dunaliellaceae</taxon>
        <taxon>Dunaliella</taxon>
    </lineage>
</organism>
<comment type="caution">
    <text evidence="1">The sequence shown here is derived from an EMBL/GenBank/DDBJ whole genome shotgun (WGS) entry which is preliminary data.</text>
</comment>
<accession>A0ABQ7G1B2</accession>
<proteinExistence type="predicted"/>
<gene>
    <name evidence="1" type="ORF">DUNSADRAFT_17677</name>
</gene>
<name>A0ABQ7G1B2_DUNSA</name>